<evidence type="ECO:0000256" key="1">
    <source>
        <dbReference type="SAM" id="Phobius"/>
    </source>
</evidence>
<evidence type="ECO:0000313" key="3">
    <source>
        <dbReference type="Proteomes" id="UP000320443"/>
    </source>
</evidence>
<feature type="transmembrane region" description="Helical" evidence="1">
    <location>
        <begin position="31"/>
        <end position="48"/>
    </location>
</feature>
<keyword evidence="3" id="KW-1185">Reference proteome</keyword>
<comment type="caution">
    <text evidence="2">The sequence shown here is derived from an EMBL/GenBank/DDBJ whole genome shotgun (WGS) entry which is preliminary data.</text>
</comment>
<name>A0A553FSU0_9CORY</name>
<accession>A0A553FSU0</accession>
<organism evidence="2 3">
    <name type="scientific">Corynebacterium hiratae</name>
    <dbReference type="NCBI Taxonomy" id="3139423"/>
    <lineage>
        <taxon>Bacteria</taxon>
        <taxon>Bacillati</taxon>
        <taxon>Actinomycetota</taxon>
        <taxon>Actinomycetes</taxon>
        <taxon>Mycobacteriales</taxon>
        <taxon>Corynebacteriaceae</taxon>
        <taxon>Corynebacterium</taxon>
    </lineage>
</organism>
<reference evidence="2 3" key="1">
    <citation type="submission" date="2019-07" db="EMBL/GenBank/DDBJ databases">
        <title>Draft genome of C. aurimucosum strain 2274.</title>
        <authorList>
            <person name="Pacheco L.G.C."/>
            <person name="Aguiar E.R.G.R."/>
            <person name="Santos C.S."/>
            <person name="Rocha D.J.P.G."/>
            <person name="Sant'Anna L.O."/>
            <person name="Mattos-Guaraldi A.L."/>
            <person name="Santos L.S."/>
        </authorList>
    </citation>
    <scope>NUCLEOTIDE SEQUENCE [LARGE SCALE GENOMIC DNA]</scope>
    <source>
        <strain evidence="2 3">2274</strain>
    </source>
</reference>
<keyword evidence="1" id="KW-0812">Transmembrane</keyword>
<protein>
    <submittedName>
        <fullName evidence="2">Uncharacterized protein</fullName>
    </submittedName>
</protein>
<feature type="transmembrane region" description="Helical" evidence="1">
    <location>
        <begin position="7"/>
        <end position="25"/>
    </location>
</feature>
<dbReference type="Proteomes" id="UP000320443">
    <property type="component" value="Unassembled WGS sequence"/>
</dbReference>
<keyword evidence="1" id="KW-1133">Transmembrane helix</keyword>
<sequence>MDIEKFLITAVGSLSVISLAGWLIADYEWSTRATTVMGFGFLISALINKRGQEKAAGHRQVSEESAQ</sequence>
<dbReference type="AlphaFoldDB" id="A0A553FSU0"/>
<dbReference type="RefSeq" id="WP_144013768.1">
    <property type="nucleotide sequence ID" value="NZ_VKDK01000017.1"/>
</dbReference>
<keyword evidence="1" id="KW-0472">Membrane</keyword>
<proteinExistence type="predicted"/>
<dbReference type="EMBL" id="VKDK01000017">
    <property type="protein sequence ID" value="TRX60316.1"/>
    <property type="molecule type" value="Genomic_DNA"/>
</dbReference>
<gene>
    <name evidence="2" type="ORF">FNY97_09635</name>
</gene>
<evidence type="ECO:0000313" key="2">
    <source>
        <dbReference type="EMBL" id="TRX60316.1"/>
    </source>
</evidence>